<accession>A0A367V1I1</accession>
<proteinExistence type="predicted"/>
<organism evidence="2 3">
    <name type="scientific">Thalassospira profundimaris</name>
    <dbReference type="NCBI Taxonomy" id="502049"/>
    <lineage>
        <taxon>Bacteria</taxon>
        <taxon>Pseudomonadati</taxon>
        <taxon>Pseudomonadota</taxon>
        <taxon>Alphaproteobacteria</taxon>
        <taxon>Rhodospirillales</taxon>
        <taxon>Thalassospiraceae</taxon>
        <taxon>Thalassospira</taxon>
    </lineage>
</organism>
<sequence>MDCVSFEPAYDPDRLGLMDMPSDRPHPMLTRRAFSVTLLGAAAAPFVGRAFAQTASDIRSRIADMSQLHAILVQRGDEIIVAEAPRGPGLDRVANIKSCSKSIIGLLTGNAIAEGAIPSIKATIGDIAPSIIPTNATPGVEDLTIEDLVTLRAGLESTSGRNYGTWVNSDNWVSFALRRPMVASPGGRMIYSTGTTHILGAVLAVATGKSLLEQARAALGQPLGIQIPAWTQDPQGYYFGGNEMALTPRGMLRIGALMRDQGRFEGVQIIQADWIDQSTEAHTRSPYSGLAYGYGWFLSRSGFVIARGYGGQIIAAHPEKDLAVAITSDPTSPARSGGYFGDLMELLEGPVLSLA</sequence>
<dbReference type="InterPro" id="IPR050789">
    <property type="entry name" value="Diverse_Enzym_Activities"/>
</dbReference>
<dbReference type="PANTHER" id="PTHR43283">
    <property type="entry name" value="BETA-LACTAMASE-RELATED"/>
    <property type="match status" value="1"/>
</dbReference>
<dbReference type="PANTHER" id="PTHR43283:SF7">
    <property type="entry name" value="BETA-LACTAMASE-RELATED DOMAIN-CONTAINING PROTEIN"/>
    <property type="match status" value="1"/>
</dbReference>
<dbReference type="SUPFAM" id="SSF56601">
    <property type="entry name" value="beta-lactamase/transpeptidase-like"/>
    <property type="match status" value="1"/>
</dbReference>
<feature type="domain" description="Beta-lactamase-related" evidence="1">
    <location>
        <begin position="70"/>
        <end position="333"/>
    </location>
</feature>
<dbReference type="Gene3D" id="3.40.710.10">
    <property type="entry name" value="DD-peptidase/beta-lactamase superfamily"/>
    <property type="match status" value="1"/>
</dbReference>
<evidence type="ECO:0000259" key="1">
    <source>
        <dbReference type="Pfam" id="PF00144"/>
    </source>
</evidence>
<evidence type="ECO:0000313" key="2">
    <source>
        <dbReference type="EMBL" id="RCK19044.1"/>
    </source>
</evidence>
<evidence type="ECO:0000313" key="3">
    <source>
        <dbReference type="Proteomes" id="UP000253061"/>
    </source>
</evidence>
<keyword evidence="2" id="KW-0378">Hydrolase</keyword>
<dbReference type="GO" id="GO:0016787">
    <property type="term" value="F:hydrolase activity"/>
    <property type="evidence" value="ECO:0007669"/>
    <property type="project" value="UniProtKB-KW"/>
</dbReference>
<dbReference type="EMBL" id="JPWB01000013">
    <property type="protein sequence ID" value="RCK19044.1"/>
    <property type="molecule type" value="Genomic_DNA"/>
</dbReference>
<dbReference type="Proteomes" id="UP000253061">
    <property type="component" value="Unassembled WGS sequence"/>
</dbReference>
<dbReference type="InterPro" id="IPR012338">
    <property type="entry name" value="Beta-lactam/transpept-like"/>
</dbReference>
<dbReference type="AlphaFoldDB" id="A0A367V1I1"/>
<reference evidence="2 3" key="1">
    <citation type="submission" date="2014-07" db="EMBL/GenBank/DDBJ databases">
        <title>Draft genome sequence of Thalassospira profundimaris R8-17.</title>
        <authorList>
            <person name="Lai Q."/>
            <person name="Shao Z."/>
        </authorList>
    </citation>
    <scope>NUCLEOTIDE SEQUENCE [LARGE SCALE GENOMIC DNA]</scope>
    <source>
        <strain evidence="2 3">R8-17</strain>
    </source>
</reference>
<name>A0A367V1I1_9PROT</name>
<dbReference type="InterPro" id="IPR001466">
    <property type="entry name" value="Beta-lactam-related"/>
</dbReference>
<dbReference type="Pfam" id="PF00144">
    <property type="entry name" value="Beta-lactamase"/>
    <property type="match status" value="1"/>
</dbReference>
<gene>
    <name evidence="2" type="ORF">TH6_20180</name>
</gene>
<protein>
    <submittedName>
        <fullName evidence="2">6-aminohexanoate hydrolase</fullName>
    </submittedName>
</protein>
<comment type="caution">
    <text evidence="2">The sequence shown here is derived from an EMBL/GenBank/DDBJ whole genome shotgun (WGS) entry which is preliminary data.</text>
</comment>